<organism evidence="3 4">
    <name type="scientific">Novosphingobium humi</name>
    <dbReference type="NCBI Taxonomy" id="2282397"/>
    <lineage>
        <taxon>Bacteria</taxon>
        <taxon>Pseudomonadati</taxon>
        <taxon>Pseudomonadota</taxon>
        <taxon>Alphaproteobacteria</taxon>
        <taxon>Sphingomonadales</taxon>
        <taxon>Sphingomonadaceae</taxon>
        <taxon>Novosphingobium</taxon>
    </lineage>
</organism>
<evidence type="ECO:0000313" key="4">
    <source>
        <dbReference type="Proteomes" id="UP001218231"/>
    </source>
</evidence>
<gene>
    <name evidence="3" type="ORF">PQ457_19600</name>
</gene>
<accession>A0ABY7U4D1</accession>
<dbReference type="Proteomes" id="UP001218231">
    <property type="component" value="Plasmid unnamed1"/>
</dbReference>
<feature type="compositionally biased region" description="Basic and acidic residues" evidence="1">
    <location>
        <begin position="24"/>
        <end position="39"/>
    </location>
</feature>
<keyword evidence="4" id="KW-1185">Reference proteome</keyword>
<name>A0ABY7U4D1_9SPHN</name>
<keyword evidence="3" id="KW-0614">Plasmid</keyword>
<keyword evidence="2" id="KW-0812">Transmembrane</keyword>
<evidence type="ECO:0008006" key="5">
    <source>
        <dbReference type="Google" id="ProtNLM"/>
    </source>
</evidence>
<evidence type="ECO:0000256" key="1">
    <source>
        <dbReference type="SAM" id="MobiDB-lite"/>
    </source>
</evidence>
<sequence length="484" mass="52924">MSKTTNTFAPDGRERAAHQVDSIDTEKAWDRVKGKEGAHLTEPVAEDPFQASTEQTMAEQSARFREVLAIDGRGTKLIQLFDYLVARSSEPRAPKEVEIAMSVFDKSSDFDTSQDSTVRAYIYRLRQRLDAFNAGVRGPRLYIPKGEYRLLLLTTDNDAEPNDIPPPLPIPAGGQRVRIAIGAAFAASAILWLVLWGWFAGRAETAVSPLAQSQLWKPVAVHSHTPVIAVSDFYMVAEGAGNGQIDRLVMHPAIQSSLDLDAYLGQRPQLYPALHDRDIYRIPSSIAMAAVTTLSLAGQVRQDHAMGNIVPVSKISQEVIDTRNVIYIAPFSQLGKLRSPILPVLGYAPGADFDEIRDTATGQTFRAKMETAPASGANGAVANNRATDNAMGYDYGYIASFPGRAGNRMIVIAGIEDAALAQIVRIVSDRRQLDAITQHIKPAGAFEALFQFRTVGNLVFETRLINSRMLRLAPDHGNALLKES</sequence>
<reference evidence="3 4" key="1">
    <citation type="submission" date="2023-02" db="EMBL/GenBank/DDBJ databases">
        <title>Genome sequence of Novosphingobium humi KACC 19094.</title>
        <authorList>
            <person name="Kim S."/>
            <person name="Heo J."/>
            <person name="Kwon S.-W."/>
        </authorList>
    </citation>
    <scope>NUCLEOTIDE SEQUENCE [LARGE SCALE GENOMIC DNA]</scope>
    <source>
        <strain evidence="3 4">KACC 19094</strain>
        <plasmid evidence="3 4">unnamed1</plasmid>
    </source>
</reference>
<evidence type="ECO:0000256" key="2">
    <source>
        <dbReference type="SAM" id="Phobius"/>
    </source>
</evidence>
<keyword evidence="2" id="KW-1133">Transmembrane helix</keyword>
<evidence type="ECO:0000313" key="3">
    <source>
        <dbReference type="EMBL" id="WCT79209.1"/>
    </source>
</evidence>
<dbReference type="EMBL" id="CP117418">
    <property type="protein sequence ID" value="WCT79209.1"/>
    <property type="molecule type" value="Genomic_DNA"/>
</dbReference>
<dbReference type="RefSeq" id="WP_273619488.1">
    <property type="nucleotide sequence ID" value="NZ_CP117418.1"/>
</dbReference>
<feature type="transmembrane region" description="Helical" evidence="2">
    <location>
        <begin position="179"/>
        <end position="199"/>
    </location>
</feature>
<keyword evidence="2" id="KW-0472">Membrane</keyword>
<feature type="region of interest" description="Disordered" evidence="1">
    <location>
        <begin position="1"/>
        <end position="42"/>
    </location>
</feature>
<protein>
    <recommendedName>
        <fullName evidence="5">OmpR/PhoB-type domain-containing protein</fullName>
    </recommendedName>
</protein>
<geneLocation type="plasmid" evidence="3 4">
    <name>unnamed1</name>
</geneLocation>
<proteinExistence type="predicted"/>